<dbReference type="EMBL" id="BAAAMJ010000016">
    <property type="protein sequence ID" value="GAA1910528.1"/>
    <property type="molecule type" value="Genomic_DNA"/>
</dbReference>
<protein>
    <submittedName>
        <fullName evidence="2">Uncharacterized protein</fullName>
    </submittedName>
</protein>
<evidence type="ECO:0000313" key="2">
    <source>
        <dbReference type="EMBL" id="GAA1910528.1"/>
    </source>
</evidence>
<proteinExistence type="predicted"/>
<accession>A0ABN2P373</accession>
<keyword evidence="3" id="KW-1185">Reference proteome</keyword>
<evidence type="ECO:0000256" key="1">
    <source>
        <dbReference type="SAM" id="MobiDB-lite"/>
    </source>
</evidence>
<dbReference type="Proteomes" id="UP001501303">
    <property type="component" value="Unassembled WGS sequence"/>
</dbReference>
<organism evidence="2 3">
    <name type="scientific">Streptomyces sodiiphilus</name>
    <dbReference type="NCBI Taxonomy" id="226217"/>
    <lineage>
        <taxon>Bacteria</taxon>
        <taxon>Bacillati</taxon>
        <taxon>Actinomycetota</taxon>
        <taxon>Actinomycetes</taxon>
        <taxon>Kitasatosporales</taxon>
        <taxon>Streptomycetaceae</taxon>
        <taxon>Streptomyces</taxon>
    </lineage>
</organism>
<evidence type="ECO:0000313" key="3">
    <source>
        <dbReference type="Proteomes" id="UP001501303"/>
    </source>
</evidence>
<reference evidence="2 3" key="1">
    <citation type="journal article" date="2019" name="Int. J. Syst. Evol. Microbiol.">
        <title>The Global Catalogue of Microorganisms (GCM) 10K type strain sequencing project: providing services to taxonomists for standard genome sequencing and annotation.</title>
        <authorList>
            <consortium name="The Broad Institute Genomics Platform"/>
            <consortium name="The Broad Institute Genome Sequencing Center for Infectious Disease"/>
            <person name="Wu L."/>
            <person name="Ma J."/>
        </authorList>
    </citation>
    <scope>NUCLEOTIDE SEQUENCE [LARGE SCALE GENOMIC DNA]</scope>
    <source>
        <strain evidence="2 3">JCM 13581</strain>
    </source>
</reference>
<feature type="region of interest" description="Disordered" evidence="1">
    <location>
        <begin position="17"/>
        <end position="68"/>
    </location>
</feature>
<name>A0ABN2P373_9ACTN</name>
<gene>
    <name evidence="2" type="ORF">GCM10009716_20470</name>
</gene>
<sequence>MLDARVICWAPQGEMQSMRRQVRPPGRVTPGGGMGHRMLKVKRDRCGDGSPQGSRLGSAARERGAPEGSGRVVHALALGHTRVVVQTLEGVR</sequence>
<comment type="caution">
    <text evidence="2">The sequence shown here is derived from an EMBL/GenBank/DDBJ whole genome shotgun (WGS) entry which is preliminary data.</text>
</comment>